<dbReference type="Gene3D" id="1.20.58.120">
    <property type="entry name" value="BAG domain"/>
    <property type="match status" value="1"/>
</dbReference>
<evidence type="ECO:0000256" key="3">
    <source>
        <dbReference type="SAM" id="MobiDB-lite"/>
    </source>
</evidence>
<dbReference type="SUPFAM" id="SSF63491">
    <property type="entry name" value="BAG domain"/>
    <property type="match status" value="1"/>
</dbReference>
<reference evidence="5" key="1">
    <citation type="submission" date="2019-10" db="EMBL/GenBank/DDBJ databases">
        <authorList>
            <person name="Zhang R."/>
            <person name="Pan Y."/>
            <person name="Wang J."/>
            <person name="Ma R."/>
            <person name="Yu S."/>
        </authorList>
    </citation>
    <scope>NUCLEOTIDE SEQUENCE</scope>
    <source>
        <strain evidence="5">LA-IB0</strain>
        <tissue evidence="5">Leaf</tissue>
    </source>
</reference>
<organism evidence="5 6">
    <name type="scientific">Buddleja alternifolia</name>
    <dbReference type="NCBI Taxonomy" id="168488"/>
    <lineage>
        <taxon>Eukaryota</taxon>
        <taxon>Viridiplantae</taxon>
        <taxon>Streptophyta</taxon>
        <taxon>Embryophyta</taxon>
        <taxon>Tracheophyta</taxon>
        <taxon>Spermatophyta</taxon>
        <taxon>Magnoliopsida</taxon>
        <taxon>eudicotyledons</taxon>
        <taxon>Gunneridae</taxon>
        <taxon>Pentapetalae</taxon>
        <taxon>asterids</taxon>
        <taxon>lamiids</taxon>
        <taxon>Lamiales</taxon>
        <taxon>Scrophulariaceae</taxon>
        <taxon>Buddlejeae</taxon>
        <taxon>Buddleja</taxon>
    </lineage>
</organism>
<sequence>MDDPFFGNHRWYQQPAPTRYPFSRSPSFVYDVDPTREARRPEKKPGPRVVPVQFVGVDRSGCALKIQKVFRGFLVRKCMKKMKDIKVEVDKIEERVLKGEVEELIRRDEKERLRMNESLMSLLFKLDSICGLDFGVRACRKAVIRKVIALQERIDAIVVLPPNPIDDDDLDGNRENDPPPQSVVDQEAAGDLEDCVDIVDVGVDCEVKVSESNCVKDGVDDSIGERVREKERKGKDDIDNKRNGELLERMMEDNEKMVSLMTQLFERNETQMRMLNALTHRVELLEKAFVCDKLRKNKEMKKKKKKTKTTKEKVCDAAAMRTED</sequence>
<dbReference type="InterPro" id="IPR003103">
    <property type="entry name" value="BAG_domain"/>
</dbReference>
<feature type="region of interest" description="Disordered" evidence="3">
    <location>
        <begin position="165"/>
        <end position="187"/>
    </location>
</feature>
<dbReference type="Pfam" id="PF00612">
    <property type="entry name" value="IQ"/>
    <property type="match status" value="1"/>
</dbReference>
<dbReference type="AlphaFoldDB" id="A0AAV6WG12"/>
<evidence type="ECO:0000256" key="1">
    <source>
        <dbReference type="ARBA" id="ARBA00022860"/>
    </source>
</evidence>
<accession>A0AAV6WG12</accession>
<evidence type="ECO:0000313" key="5">
    <source>
        <dbReference type="EMBL" id="KAG8365843.1"/>
    </source>
</evidence>
<keyword evidence="6" id="KW-1185">Reference proteome</keyword>
<name>A0AAV6WG12_9LAMI</name>
<dbReference type="InterPro" id="IPR036533">
    <property type="entry name" value="BAG_dom_sf"/>
</dbReference>
<dbReference type="SMART" id="SM00264">
    <property type="entry name" value="BAG"/>
    <property type="match status" value="1"/>
</dbReference>
<evidence type="ECO:0000256" key="2">
    <source>
        <dbReference type="ARBA" id="ARBA00023186"/>
    </source>
</evidence>
<dbReference type="InterPro" id="IPR000048">
    <property type="entry name" value="IQ_motif_EF-hand-BS"/>
</dbReference>
<feature type="region of interest" description="Disordered" evidence="3">
    <location>
        <begin position="300"/>
        <end position="324"/>
    </location>
</feature>
<evidence type="ECO:0000259" key="4">
    <source>
        <dbReference type="PROSITE" id="PS51035"/>
    </source>
</evidence>
<dbReference type="Pfam" id="PF02179">
    <property type="entry name" value="BAG"/>
    <property type="match status" value="1"/>
</dbReference>
<dbReference type="GO" id="GO:0051087">
    <property type="term" value="F:protein-folding chaperone binding"/>
    <property type="evidence" value="ECO:0007669"/>
    <property type="project" value="InterPro"/>
</dbReference>
<dbReference type="GO" id="GO:0006457">
    <property type="term" value="P:protein folding"/>
    <property type="evidence" value="ECO:0007669"/>
    <property type="project" value="TreeGrafter"/>
</dbReference>
<feature type="compositionally biased region" description="Basic and acidic residues" evidence="3">
    <location>
        <begin position="309"/>
        <end position="324"/>
    </location>
</feature>
<comment type="caution">
    <text evidence="5">The sequence shown here is derived from an EMBL/GenBank/DDBJ whole genome shotgun (WGS) entry which is preliminary data.</text>
</comment>
<feature type="domain" description="BAG" evidence="4">
    <location>
        <begin position="81"/>
        <end position="158"/>
    </location>
</feature>
<dbReference type="EMBL" id="WHWC01000017">
    <property type="protein sequence ID" value="KAG8365843.1"/>
    <property type="molecule type" value="Genomic_DNA"/>
</dbReference>
<dbReference type="PANTHER" id="PTHR33322:SF4">
    <property type="entry name" value="BAG DOMAIN CONTAINING PROTEIN, EXPRESSED"/>
    <property type="match status" value="1"/>
</dbReference>
<dbReference type="PROSITE" id="PS50096">
    <property type="entry name" value="IQ"/>
    <property type="match status" value="1"/>
</dbReference>
<dbReference type="Proteomes" id="UP000826271">
    <property type="component" value="Unassembled WGS sequence"/>
</dbReference>
<protein>
    <recommendedName>
        <fullName evidence="4">BAG domain-containing protein</fullName>
    </recommendedName>
</protein>
<keyword evidence="1" id="KW-0112">Calmodulin-binding</keyword>
<gene>
    <name evidence="5" type="ORF">BUALT_Bualt17G0014000</name>
</gene>
<dbReference type="InterPro" id="IPR040400">
    <property type="entry name" value="BAG5/6/7/8"/>
</dbReference>
<dbReference type="PANTHER" id="PTHR33322">
    <property type="entry name" value="BAG DOMAIN CONTAINING PROTEIN, EXPRESSED"/>
    <property type="match status" value="1"/>
</dbReference>
<dbReference type="GO" id="GO:0005516">
    <property type="term" value="F:calmodulin binding"/>
    <property type="evidence" value="ECO:0007669"/>
    <property type="project" value="UniProtKB-KW"/>
</dbReference>
<keyword evidence="2" id="KW-0143">Chaperone</keyword>
<evidence type="ECO:0000313" key="6">
    <source>
        <dbReference type="Proteomes" id="UP000826271"/>
    </source>
</evidence>
<dbReference type="PROSITE" id="PS51035">
    <property type="entry name" value="BAG"/>
    <property type="match status" value="1"/>
</dbReference>
<dbReference type="GO" id="GO:0009506">
    <property type="term" value="C:plasmodesma"/>
    <property type="evidence" value="ECO:0007669"/>
    <property type="project" value="TreeGrafter"/>
</dbReference>
<proteinExistence type="predicted"/>